<accession>A0A8H4QW00</accession>
<dbReference type="Proteomes" id="UP000521872">
    <property type="component" value="Unassembled WGS sequence"/>
</dbReference>
<name>A0A8H4QW00_9AGAR</name>
<sequence length="89" mass="9726">MTIPQVLNDKTRTPWTSSAAVRYGTGTAKGAWFLHAQVALPSGEVIKSRHRSRKSSAGFDTTKLSISAEWTLRIVADIPPFSLCHSEAK</sequence>
<dbReference type="InterPro" id="IPR016169">
    <property type="entry name" value="FAD-bd_PCMH_sub2"/>
</dbReference>
<evidence type="ECO:0000313" key="2">
    <source>
        <dbReference type="Proteomes" id="UP000521872"/>
    </source>
</evidence>
<proteinExistence type="predicted"/>
<dbReference type="EMBL" id="JAACJL010000030">
    <property type="protein sequence ID" value="KAF4617811.1"/>
    <property type="molecule type" value="Genomic_DNA"/>
</dbReference>
<dbReference type="AlphaFoldDB" id="A0A8H4QW00"/>
<reference evidence="1 2" key="1">
    <citation type="submission" date="2019-12" db="EMBL/GenBank/DDBJ databases">
        <authorList>
            <person name="Floudas D."/>
            <person name="Bentzer J."/>
            <person name="Ahren D."/>
            <person name="Johansson T."/>
            <person name="Persson P."/>
            <person name="Tunlid A."/>
        </authorList>
    </citation>
    <scope>NUCLEOTIDE SEQUENCE [LARGE SCALE GENOMIC DNA]</scope>
    <source>
        <strain evidence="1 2">CBS 102.39</strain>
    </source>
</reference>
<organism evidence="1 2">
    <name type="scientific">Agrocybe pediades</name>
    <dbReference type="NCBI Taxonomy" id="84607"/>
    <lineage>
        <taxon>Eukaryota</taxon>
        <taxon>Fungi</taxon>
        <taxon>Dikarya</taxon>
        <taxon>Basidiomycota</taxon>
        <taxon>Agaricomycotina</taxon>
        <taxon>Agaricomycetes</taxon>
        <taxon>Agaricomycetidae</taxon>
        <taxon>Agaricales</taxon>
        <taxon>Agaricineae</taxon>
        <taxon>Strophariaceae</taxon>
        <taxon>Agrocybe</taxon>
    </lineage>
</organism>
<dbReference type="Gene3D" id="3.30.465.10">
    <property type="match status" value="1"/>
</dbReference>
<comment type="caution">
    <text evidence="1">The sequence shown here is derived from an EMBL/GenBank/DDBJ whole genome shotgun (WGS) entry which is preliminary data.</text>
</comment>
<gene>
    <name evidence="1" type="ORF">D9613_006399</name>
</gene>
<keyword evidence="2" id="KW-1185">Reference proteome</keyword>
<evidence type="ECO:0000313" key="1">
    <source>
        <dbReference type="EMBL" id="KAF4617811.1"/>
    </source>
</evidence>
<protein>
    <submittedName>
        <fullName evidence="1">Uncharacterized protein</fullName>
    </submittedName>
</protein>